<evidence type="ECO:0000256" key="1">
    <source>
        <dbReference type="ARBA" id="ARBA00022723"/>
    </source>
</evidence>
<sequence>MDMDVPPAAESTRLSLETDESAQPSLEREELDEPEPELDEPEPELDEPEPELDEPGEDECMSDFSHETVSDVEDIHELSQQHPDDETFVDPQVTYDTPVTTYLLVPGASQRGKGKLISSDGYSYTFKRETQTTIHWRCAVRNKNIVCPATVVQTGDVFQPGLPDHLHPAHQDAEIRAKITSEIREKAQQQIFEPASNLVDEVMETNADNPGLPSHAALIRRVNRAKSKHRPAEPQDLDFELDEEYIQEDFLVRDIDVSTATTSARHILFATPYQLRLLAQARRWYIDSTFKVVRAPFYQLFSVHAFIRSGDVIKQVPLAYAFMSSKREIDYRSVLLELQNALPADIELQECLAGVCIRVSWCTTERVRIPLVPGGLEEGTGVWTTDGIPGGPACIWTPRRWSVYMQSVMQSVQRST</sequence>
<evidence type="ECO:0000313" key="7">
    <source>
        <dbReference type="RefSeq" id="XP_019620893.1"/>
    </source>
</evidence>
<dbReference type="KEGG" id="bbel:109467390"/>
<evidence type="ECO:0000259" key="5">
    <source>
        <dbReference type="Pfam" id="PF04500"/>
    </source>
</evidence>
<reference evidence="7" key="1">
    <citation type="submission" date="2025-08" db="UniProtKB">
        <authorList>
            <consortium name="RefSeq"/>
        </authorList>
    </citation>
    <scope>IDENTIFICATION</scope>
    <source>
        <tissue evidence="7">Gonad</tissue>
    </source>
</reference>
<protein>
    <submittedName>
        <fullName evidence="7">Uncharacterized protein LOC109467390</fullName>
    </submittedName>
</protein>
<evidence type="ECO:0000313" key="6">
    <source>
        <dbReference type="Proteomes" id="UP000515135"/>
    </source>
</evidence>
<dbReference type="RefSeq" id="XP_019620893.1">
    <property type="nucleotide sequence ID" value="XM_019765334.1"/>
</dbReference>
<keyword evidence="3" id="KW-0862">Zinc</keyword>
<accession>A0A6P4Y8T4</accession>
<proteinExistence type="predicted"/>
<evidence type="ECO:0000256" key="4">
    <source>
        <dbReference type="SAM" id="MobiDB-lite"/>
    </source>
</evidence>
<dbReference type="OrthoDB" id="10067360at2759"/>
<dbReference type="Proteomes" id="UP000515135">
    <property type="component" value="Unplaced"/>
</dbReference>
<evidence type="ECO:0000256" key="3">
    <source>
        <dbReference type="ARBA" id="ARBA00022833"/>
    </source>
</evidence>
<gene>
    <name evidence="7" type="primary">LOC109467390</name>
</gene>
<keyword evidence="1" id="KW-0479">Metal-binding</keyword>
<dbReference type="PANTHER" id="PTHR20956">
    <property type="entry name" value="HEH2P"/>
    <property type="match status" value="1"/>
</dbReference>
<dbReference type="PANTHER" id="PTHR20956:SF12">
    <property type="entry name" value="FLYWCH-TYPE DOMAIN-CONTAINING PROTEIN"/>
    <property type="match status" value="1"/>
</dbReference>
<dbReference type="InterPro" id="IPR007588">
    <property type="entry name" value="Znf_FLYWCH"/>
</dbReference>
<feature type="domain" description="FLYWCH-type" evidence="5">
    <location>
        <begin position="109"/>
        <end position="157"/>
    </location>
</feature>
<organism evidence="6 7">
    <name type="scientific">Branchiostoma belcheri</name>
    <name type="common">Amphioxus</name>
    <dbReference type="NCBI Taxonomy" id="7741"/>
    <lineage>
        <taxon>Eukaryota</taxon>
        <taxon>Metazoa</taxon>
        <taxon>Chordata</taxon>
        <taxon>Cephalochordata</taxon>
        <taxon>Leptocardii</taxon>
        <taxon>Amphioxiformes</taxon>
        <taxon>Branchiostomatidae</taxon>
        <taxon>Branchiostoma</taxon>
    </lineage>
</organism>
<keyword evidence="6" id="KW-1185">Reference proteome</keyword>
<dbReference type="GeneID" id="109467390"/>
<keyword evidence="2" id="KW-0863">Zinc-finger</keyword>
<feature type="compositionally biased region" description="Acidic residues" evidence="4">
    <location>
        <begin position="29"/>
        <end position="60"/>
    </location>
</feature>
<dbReference type="Gene3D" id="2.20.25.240">
    <property type="match status" value="1"/>
</dbReference>
<name>A0A6P4Y8T4_BRABE</name>
<evidence type="ECO:0000256" key="2">
    <source>
        <dbReference type="ARBA" id="ARBA00022771"/>
    </source>
</evidence>
<dbReference type="Pfam" id="PF04500">
    <property type="entry name" value="FLYWCH"/>
    <property type="match status" value="1"/>
</dbReference>
<dbReference type="AlphaFoldDB" id="A0A6P4Y8T4"/>
<feature type="region of interest" description="Disordered" evidence="4">
    <location>
        <begin position="1"/>
        <end position="60"/>
    </location>
</feature>
<dbReference type="GO" id="GO:0008270">
    <property type="term" value="F:zinc ion binding"/>
    <property type="evidence" value="ECO:0007669"/>
    <property type="project" value="UniProtKB-KW"/>
</dbReference>